<reference evidence="3" key="1">
    <citation type="submission" date="2016-10" db="EMBL/GenBank/DDBJ databases">
        <authorList>
            <person name="Varghese N."/>
            <person name="Submissions S."/>
        </authorList>
    </citation>
    <scope>NUCLEOTIDE SEQUENCE [LARGE SCALE GENOMIC DNA]</scope>
    <source>
        <strain evidence="3">DSM 17465</strain>
    </source>
</reference>
<protein>
    <submittedName>
        <fullName evidence="2">Uncharacterized protein</fullName>
    </submittedName>
</protein>
<dbReference type="Proteomes" id="UP000183371">
    <property type="component" value="Unassembled WGS sequence"/>
</dbReference>
<accession>A0A1I7DYR4</accession>
<sequence length="96" mass="10478">MAGECAGALSLLPEDSAPPEFSLTDTEPLSAEQLAQICADQMGSKEYKKQVHSYRESTAFIERLHELSPELLCIGSCIALAEQEEPDELRGSRPVL</sequence>
<keyword evidence="3" id="KW-1185">Reference proteome</keyword>
<dbReference type="EMBL" id="FPBD01000013">
    <property type="protein sequence ID" value="SFU16829.1"/>
    <property type="molecule type" value="Genomic_DNA"/>
</dbReference>
<proteinExistence type="predicted"/>
<gene>
    <name evidence="2" type="ORF">SAMN05444141_11341</name>
</gene>
<evidence type="ECO:0000313" key="3">
    <source>
        <dbReference type="Proteomes" id="UP000183371"/>
    </source>
</evidence>
<evidence type="ECO:0000256" key="1">
    <source>
        <dbReference type="SAM" id="MobiDB-lite"/>
    </source>
</evidence>
<organism evidence="2 3">
    <name type="scientific">Pseudovibrio denitrificans</name>
    <dbReference type="NCBI Taxonomy" id="258256"/>
    <lineage>
        <taxon>Bacteria</taxon>
        <taxon>Pseudomonadati</taxon>
        <taxon>Pseudomonadota</taxon>
        <taxon>Alphaproteobacteria</taxon>
        <taxon>Hyphomicrobiales</taxon>
        <taxon>Stappiaceae</taxon>
        <taxon>Pseudovibrio</taxon>
    </lineage>
</organism>
<name>A0A1I7DYR4_9HYPH</name>
<feature type="region of interest" description="Disordered" evidence="1">
    <location>
        <begin position="1"/>
        <end position="24"/>
    </location>
</feature>
<dbReference type="AlphaFoldDB" id="A0A1I7DYR4"/>
<evidence type="ECO:0000313" key="2">
    <source>
        <dbReference type="EMBL" id="SFU16829.1"/>
    </source>
</evidence>